<sequence>LTWDDADATVDVDLATGKQKEKRVMEIKHTSVSRVWDIFVCVFLYSLPGTVFLLSPSPAIYDPTDYGA</sequence>
<dbReference type="Proteomes" id="UP000076532">
    <property type="component" value="Unassembled WGS sequence"/>
</dbReference>
<organism evidence="2 3">
    <name type="scientific">Athelia psychrophila</name>
    <dbReference type="NCBI Taxonomy" id="1759441"/>
    <lineage>
        <taxon>Eukaryota</taxon>
        <taxon>Fungi</taxon>
        <taxon>Dikarya</taxon>
        <taxon>Basidiomycota</taxon>
        <taxon>Agaricomycotina</taxon>
        <taxon>Agaricomycetes</taxon>
        <taxon>Agaricomycetidae</taxon>
        <taxon>Atheliales</taxon>
        <taxon>Atheliaceae</taxon>
        <taxon>Athelia</taxon>
    </lineage>
</organism>
<dbReference type="AlphaFoldDB" id="A0A166UWK6"/>
<protein>
    <submittedName>
        <fullName evidence="2">Uncharacterized protein</fullName>
    </submittedName>
</protein>
<keyword evidence="1" id="KW-0472">Membrane</keyword>
<keyword evidence="1" id="KW-0812">Transmembrane</keyword>
<proteinExistence type="predicted"/>
<gene>
    <name evidence="2" type="ORF">FIBSPDRAFT_849087</name>
</gene>
<accession>A0A166UWK6</accession>
<evidence type="ECO:0000256" key="1">
    <source>
        <dbReference type="SAM" id="Phobius"/>
    </source>
</evidence>
<evidence type="ECO:0000313" key="3">
    <source>
        <dbReference type="Proteomes" id="UP000076532"/>
    </source>
</evidence>
<dbReference type="EMBL" id="KV417487">
    <property type="protein sequence ID" value="KZP32106.1"/>
    <property type="molecule type" value="Genomic_DNA"/>
</dbReference>
<keyword evidence="1" id="KW-1133">Transmembrane helix</keyword>
<evidence type="ECO:0000313" key="2">
    <source>
        <dbReference type="EMBL" id="KZP32106.1"/>
    </source>
</evidence>
<feature type="non-terminal residue" evidence="2">
    <location>
        <position position="68"/>
    </location>
</feature>
<keyword evidence="3" id="KW-1185">Reference proteome</keyword>
<reference evidence="2 3" key="1">
    <citation type="journal article" date="2016" name="Mol. Biol. Evol.">
        <title>Comparative Genomics of Early-Diverging Mushroom-Forming Fungi Provides Insights into the Origins of Lignocellulose Decay Capabilities.</title>
        <authorList>
            <person name="Nagy L.G."/>
            <person name="Riley R."/>
            <person name="Tritt A."/>
            <person name="Adam C."/>
            <person name="Daum C."/>
            <person name="Floudas D."/>
            <person name="Sun H."/>
            <person name="Yadav J.S."/>
            <person name="Pangilinan J."/>
            <person name="Larsson K.H."/>
            <person name="Matsuura K."/>
            <person name="Barry K."/>
            <person name="Labutti K."/>
            <person name="Kuo R."/>
            <person name="Ohm R.A."/>
            <person name="Bhattacharya S.S."/>
            <person name="Shirouzu T."/>
            <person name="Yoshinaga Y."/>
            <person name="Martin F.M."/>
            <person name="Grigoriev I.V."/>
            <person name="Hibbett D.S."/>
        </authorList>
    </citation>
    <scope>NUCLEOTIDE SEQUENCE [LARGE SCALE GENOMIC DNA]</scope>
    <source>
        <strain evidence="2 3">CBS 109695</strain>
    </source>
</reference>
<name>A0A166UWK6_9AGAM</name>
<feature type="transmembrane region" description="Helical" evidence="1">
    <location>
        <begin position="35"/>
        <end position="54"/>
    </location>
</feature>
<feature type="non-terminal residue" evidence="2">
    <location>
        <position position="1"/>
    </location>
</feature>